<gene>
    <name evidence="1" type="ORF">C1645_760456</name>
</gene>
<reference evidence="1 2" key="1">
    <citation type="submission" date="2018-06" db="EMBL/GenBank/DDBJ databases">
        <title>Comparative genomics reveals the genomic features of Rhizophagus irregularis, R. cerebriforme, R. diaphanum and Gigaspora rosea, and their symbiotic lifestyle signature.</title>
        <authorList>
            <person name="Morin E."/>
            <person name="San Clemente H."/>
            <person name="Chen E.C.H."/>
            <person name="De La Providencia I."/>
            <person name="Hainaut M."/>
            <person name="Kuo A."/>
            <person name="Kohler A."/>
            <person name="Murat C."/>
            <person name="Tang N."/>
            <person name="Roy S."/>
            <person name="Loubradou J."/>
            <person name="Henrissat B."/>
            <person name="Grigoriev I.V."/>
            <person name="Corradi N."/>
            <person name="Roux C."/>
            <person name="Martin F.M."/>
        </authorList>
    </citation>
    <scope>NUCLEOTIDE SEQUENCE [LARGE SCALE GENOMIC DNA]</scope>
    <source>
        <strain evidence="1 2">DAOM 227022</strain>
    </source>
</reference>
<proteinExistence type="predicted"/>
<dbReference type="AlphaFoldDB" id="A0A397TBF2"/>
<keyword evidence="2" id="KW-1185">Reference proteome</keyword>
<protein>
    <submittedName>
        <fullName evidence="1">Uncharacterized protein</fullName>
    </submittedName>
</protein>
<dbReference type="EMBL" id="QKYT01000085">
    <property type="protein sequence ID" value="RIA94286.1"/>
    <property type="molecule type" value="Genomic_DNA"/>
</dbReference>
<name>A0A397TBF2_9GLOM</name>
<dbReference type="Proteomes" id="UP000265703">
    <property type="component" value="Unassembled WGS sequence"/>
</dbReference>
<organism evidence="1 2">
    <name type="scientific">Glomus cerebriforme</name>
    <dbReference type="NCBI Taxonomy" id="658196"/>
    <lineage>
        <taxon>Eukaryota</taxon>
        <taxon>Fungi</taxon>
        <taxon>Fungi incertae sedis</taxon>
        <taxon>Mucoromycota</taxon>
        <taxon>Glomeromycotina</taxon>
        <taxon>Glomeromycetes</taxon>
        <taxon>Glomerales</taxon>
        <taxon>Glomeraceae</taxon>
        <taxon>Glomus</taxon>
    </lineage>
</organism>
<evidence type="ECO:0000313" key="1">
    <source>
        <dbReference type="EMBL" id="RIA94286.1"/>
    </source>
</evidence>
<sequence length="57" mass="6882">MKNMQIVPEITFFFYYTSIILKKLETINLTFLSCVFHSNCFQEKFTDAYIHFLSDYP</sequence>
<evidence type="ECO:0000313" key="2">
    <source>
        <dbReference type="Proteomes" id="UP000265703"/>
    </source>
</evidence>
<comment type="caution">
    <text evidence="1">The sequence shown here is derived from an EMBL/GenBank/DDBJ whole genome shotgun (WGS) entry which is preliminary data.</text>
</comment>
<accession>A0A397TBF2</accession>